<evidence type="ECO:0000256" key="2">
    <source>
        <dbReference type="ARBA" id="ARBA00022679"/>
    </source>
</evidence>
<comment type="caution">
    <text evidence="4">The sequence shown here is derived from an EMBL/GenBank/DDBJ whole genome shotgun (WGS) entry which is preliminary data.</text>
</comment>
<dbReference type="PANTHER" id="PTHR10867">
    <property type="entry name" value="NNMT/PNMT/TEMT FAMILY MEMBER"/>
    <property type="match status" value="1"/>
</dbReference>
<sequence length="259" mass="29801">MKKQKIDLRFKNFKPKDYLNEYYSRIGSENFNLLKFFAEAYKLVPKNSLVLEFGGGPTLFSLISAAPVAKEIHFSDYLDINLNEAKLWKNKSPKAFDWSSFVRTTLKIEGLNKINAKDIETRENLLRKRLTKFLHCDAFKKFPLGKKYSDFYDVVSVNGVLDSITAGKKIWEILLQNLSTLLKKKGMLVMYALKDAAYWRSGERIFPAVNLNEKDIKIALSKLGFKIVYISSIPAEVIDEKAENYEGYKGFIFVCAKKT</sequence>
<dbReference type="EMBL" id="MGAG01000018">
    <property type="protein sequence ID" value="OGK40834.1"/>
    <property type="molecule type" value="Genomic_DNA"/>
</dbReference>
<accession>A0A1F7IBU8</accession>
<dbReference type="GO" id="GO:0008170">
    <property type="term" value="F:N-methyltransferase activity"/>
    <property type="evidence" value="ECO:0007669"/>
    <property type="project" value="TreeGrafter"/>
</dbReference>
<protein>
    <recommendedName>
        <fullName evidence="6">Methyltransferase type 11 domain-containing protein</fullName>
    </recommendedName>
</protein>
<dbReference type="STRING" id="1802056.A2954_05875"/>
<dbReference type="InterPro" id="IPR053384">
    <property type="entry name" value="SAM-dep_methyltransferase"/>
</dbReference>
<keyword evidence="1" id="KW-0489">Methyltransferase</keyword>
<dbReference type="InterPro" id="IPR000940">
    <property type="entry name" value="NNMT_TEMT_trans"/>
</dbReference>
<evidence type="ECO:0008006" key="6">
    <source>
        <dbReference type="Google" id="ProtNLM"/>
    </source>
</evidence>
<evidence type="ECO:0000313" key="5">
    <source>
        <dbReference type="Proteomes" id="UP000177698"/>
    </source>
</evidence>
<dbReference type="InterPro" id="IPR029063">
    <property type="entry name" value="SAM-dependent_MTases_sf"/>
</dbReference>
<keyword evidence="2" id="KW-0808">Transferase</keyword>
<organism evidence="4 5">
    <name type="scientific">Candidatus Roizmanbacteria bacterium RIFCSPLOWO2_01_FULL_37_12</name>
    <dbReference type="NCBI Taxonomy" id="1802056"/>
    <lineage>
        <taxon>Bacteria</taxon>
        <taxon>Candidatus Roizmaniibacteriota</taxon>
    </lineage>
</organism>
<dbReference type="NCBIfam" id="NF041360">
    <property type="entry name" value="GntF_guanitoxin"/>
    <property type="match status" value="1"/>
</dbReference>
<dbReference type="GO" id="GO:0032259">
    <property type="term" value="P:methylation"/>
    <property type="evidence" value="ECO:0007669"/>
    <property type="project" value="UniProtKB-KW"/>
</dbReference>
<gene>
    <name evidence="4" type="ORF">A2954_05875</name>
</gene>
<dbReference type="AlphaFoldDB" id="A0A1F7IBU8"/>
<dbReference type="SUPFAM" id="SSF53335">
    <property type="entry name" value="S-adenosyl-L-methionine-dependent methyltransferases"/>
    <property type="match status" value="1"/>
</dbReference>
<evidence type="ECO:0000313" key="4">
    <source>
        <dbReference type="EMBL" id="OGK40834.1"/>
    </source>
</evidence>
<dbReference type="SMR" id="A0A1F7IBU8"/>
<dbReference type="Proteomes" id="UP000177698">
    <property type="component" value="Unassembled WGS sequence"/>
</dbReference>
<reference evidence="4 5" key="1">
    <citation type="journal article" date="2016" name="Nat. Commun.">
        <title>Thousands of microbial genomes shed light on interconnected biogeochemical processes in an aquifer system.</title>
        <authorList>
            <person name="Anantharaman K."/>
            <person name="Brown C.T."/>
            <person name="Hug L.A."/>
            <person name="Sharon I."/>
            <person name="Castelle C.J."/>
            <person name="Probst A.J."/>
            <person name="Thomas B.C."/>
            <person name="Singh A."/>
            <person name="Wilkins M.J."/>
            <person name="Karaoz U."/>
            <person name="Brodie E.L."/>
            <person name="Williams K.H."/>
            <person name="Hubbard S.S."/>
            <person name="Banfield J.F."/>
        </authorList>
    </citation>
    <scope>NUCLEOTIDE SEQUENCE [LARGE SCALE GENOMIC DNA]</scope>
</reference>
<dbReference type="Pfam" id="PF01234">
    <property type="entry name" value="NNMT_PNMT_TEMT"/>
    <property type="match status" value="1"/>
</dbReference>
<proteinExistence type="predicted"/>
<dbReference type="Gene3D" id="3.40.50.150">
    <property type="entry name" value="Vaccinia Virus protein VP39"/>
    <property type="match status" value="1"/>
</dbReference>
<dbReference type="GO" id="GO:0005829">
    <property type="term" value="C:cytosol"/>
    <property type="evidence" value="ECO:0007669"/>
    <property type="project" value="TreeGrafter"/>
</dbReference>
<evidence type="ECO:0000256" key="3">
    <source>
        <dbReference type="ARBA" id="ARBA00022691"/>
    </source>
</evidence>
<name>A0A1F7IBU8_9BACT</name>
<dbReference type="PROSITE" id="PS51681">
    <property type="entry name" value="SAM_MT_NNMT_PNMT_TEMT"/>
    <property type="match status" value="1"/>
</dbReference>
<evidence type="ECO:0000256" key="1">
    <source>
        <dbReference type="ARBA" id="ARBA00022603"/>
    </source>
</evidence>
<dbReference type="PANTHER" id="PTHR10867:SF17">
    <property type="entry name" value="NICOTINAMIDE N-METHYLTRANSFERASE"/>
    <property type="match status" value="1"/>
</dbReference>
<keyword evidence="3" id="KW-0949">S-adenosyl-L-methionine</keyword>